<evidence type="ECO:0000259" key="8">
    <source>
        <dbReference type="Pfam" id="PF18052"/>
    </source>
</evidence>
<dbReference type="GO" id="GO:0043531">
    <property type="term" value="F:ADP binding"/>
    <property type="evidence" value="ECO:0007669"/>
    <property type="project" value="InterPro"/>
</dbReference>
<dbReference type="PANTHER" id="PTHR36766">
    <property type="entry name" value="PLANT BROAD-SPECTRUM MILDEW RESISTANCE PROTEIN RPW8"/>
    <property type="match status" value="1"/>
</dbReference>
<organism evidence="12 13">
    <name type="scientific">Solanum commersonii</name>
    <name type="common">Commerson's wild potato</name>
    <name type="synonym">Commerson's nightshade</name>
    <dbReference type="NCBI Taxonomy" id="4109"/>
    <lineage>
        <taxon>Eukaryota</taxon>
        <taxon>Viridiplantae</taxon>
        <taxon>Streptophyta</taxon>
        <taxon>Embryophyta</taxon>
        <taxon>Tracheophyta</taxon>
        <taxon>Spermatophyta</taxon>
        <taxon>Magnoliopsida</taxon>
        <taxon>eudicotyledons</taxon>
        <taxon>Gunneridae</taxon>
        <taxon>Pentapetalae</taxon>
        <taxon>asterids</taxon>
        <taxon>lamiids</taxon>
        <taxon>Solanales</taxon>
        <taxon>Solanaceae</taxon>
        <taxon>Solanoideae</taxon>
        <taxon>Solaneae</taxon>
        <taxon>Solanum</taxon>
    </lineage>
</organism>
<dbReference type="FunFam" id="3.40.50.300:FF:001091">
    <property type="entry name" value="Probable disease resistance protein At1g61300"/>
    <property type="match status" value="1"/>
</dbReference>
<dbReference type="InterPro" id="IPR058922">
    <property type="entry name" value="WHD_DRP"/>
</dbReference>
<dbReference type="Pfam" id="PF25019">
    <property type="entry name" value="LRR_R13L1-DRL21"/>
    <property type="match status" value="2"/>
</dbReference>
<feature type="domain" description="Disease resistance N-terminal" evidence="8">
    <location>
        <begin position="1942"/>
        <end position="2024"/>
    </location>
</feature>
<keyword evidence="3" id="KW-0677">Repeat</keyword>
<dbReference type="InterPro" id="IPR041118">
    <property type="entry name" value="Rx_N"/>
</dbReference>
<feature type="domain" description="Disease resistance protein winged helix" evidence="9">
    <location>
        <begin position="1349"/>
        <end position="1419"/>
    </location>
</feature>
<evidence type="ECO:0000259" key="9">
    <source>
        <dbReference type="Pfam" id="PF23559"/>
    </source>
</evidence>
<dbReference type="InterPro" id="IPR036388">
    <property type="entry name" value="WH-like_DNA-bd_sf"/>
</dbReference>
<sequence length="2411" mass="275560">MAEAFLQVLLDNLTSFIEGELGLILGFKDEFENLQSTFTTIQAVLEDAQMKQLKDKAIKNWLQKLNVAAYEADDILDECKTEAPIRHKKNKYGCYHPKVIAFRYKIGKRMKKIMEKLDAIAAERIKFHLDERTIERQVATRQTGFVLNEPQVYGRDEEKDEIVKILINNVSNAQTLSVLPILDFNEKRLIKEIVESIEEKSLGDMDLAPLQKKLQDLLNGKIYLLVLDDVWNEDQDKWAKLRQVLKVGESGAFVLTTTRLEKVGSIMGTLQPYELSNLSQEDCWLLFMQRAFGHQEEINLNLVAIGKEIVKKCGGVPLAAKTLGGILRFKREERIWEHVRDSEIWKLPQEEGSILPVLRLSYHHLPLDLRQCFAYCAVLPKDTEMEKENLISLWIAHGFLLSKGNLELEDVGNEVWNELYLRSFFQEIEVKSGKTYFKMHDLIHDLATSLFTASASSNNIREIIQKGYTHKMSIGFAKVVSSYSPSHLQKFVSLRVLNLNKLRLKHLPSSIGDLVHLRYLNLSCNDMRSLPKQLCKLQNLQTLDLHNCESLCCLPKETSRLGSLRNLLLDGCYGLTCMPPRIGSLTCLKTLGLFVMGERKCSQLGELRNLNLYGSISITHLERVKNDMDAKEANLSAKENLHSLSMSWVRYESEEDKVLEALKPHSNLTCLTISGFRGISLPDWMKHSVLKNVVSIVIRGCENCSCLPPFGELPCLKSLELQNGSVEVEYVDSGFPTIRRFPSLRKLIIDKFDNLKGLLKKEGEEQFPVLEEMEIHWCPMFVIPTLSSVKKLVVRGEKADAIGFSSISNLRALTSLNIRHNKEDTSLPEEMFTSLANLKYLNIYYFTNLKELPTSLASLNALKHLDIIGCDALESLPEEGVKGLTSLTQLSIAYCEMLKCLPEGLQHLTALTNLSVRRCLTLAKRCEKGIGEDCEFQHMAEAFLQVLLGNITSFIQGELVLLFGLENDFKKLSSTFSTIQLVLEDASEKQLKDKAIENWLQKLNFAAYEVDDILDECKNEAARFNQSLLGCIHPKIIIFRYKLGKRMKRMMEKLDAIADERRKFHLREKIVEKQAAKRETGFVLAEPKVYGRDKEKDEMVKILINSVSNAQELLVLPILGMGGLGKTTLAQMIFNDQSVTTHFNLKIWVCVSDDFDEKRLIKAIVESIERRPLGDMDLAPLQQKLQELLNGKRYFLVLDDVWNEDQEKWAKIKAVLKVGAQGSSILATTRLERVGSIMGTWQPYQLSILSPEDCWLLFKQRAFGHQMETNPDLVGIGKEIVKKCGGVPIAAKTLGGLLRFKREESEWEHVKDSEIWNLPQDENSVLPSLRLSYHHLPLDLRQCFAYCAVFPKDTKIEKEYLITLWMAHGFLLSKGNLELEDVGNEVWKELYLRSFFQEVEENKFGNTYFKMHDLIHDLATSLFSTNTRISKIRQIRVAQKNTMSIGFAEVVPSYSPLILKRFVSLRVLDMKFSKVDQLTSSIGDLIHLRLLNLHGSSIRSLPKRLCKLQNLQTLDISCCFSLSYIPKQISKLRSLRNLVFKGCQITSMPPRIGSLTCLKTLDYFIVGERKGYQLGELRNLNLHGSLSITHLERVKSDTDAKEANLSTKIKLYNLCMSWDIRPYGYESENNLDEKVLEALRPHSNLKSLKLIGFRGFHFPNWMNVSVLKNVVSIEIECENCWRLPLFGELPCLESLKLYNGSAEVEYIEEDDGHSTLKFPYLKRLAIERFPNLKGLLRSEGKEKLSMLEEMEIWHCPMFVFPAFSSVKKLDVWGEMDAASISSISKLTTLTSLSIDHNFEATTLPEEMFKRLVNLESLSIIYFKKLRELPSSLASLNALKCLKIHYCYALESLPEQGMEGLTSLTNLYVQNCEMLKCLPEGLQHLTALTSLQIYGCPGLTKRYEKGIGEDWHKIAHIPNVDIYLLLSHNNSSNLDYSEFNIYLQILLDNLTSFIQGELGLFFGFKDDFENLKSTFTTIQAVLEDAQEKQLKDKQLENWLQKLNVAPYEVDDILDECKSKAARLNQTKYGCYHPKVITFRHKVRKRMKEMMEKLDAIAAERSKFHLEKRTIEREAARQETGFVSTEQKVYGRDKEKDEIVKILINNISDAQELSVLPILSMGRLGKTTLAQMVFNDQREGPLGDMDLAPLQKKLQDLLNRKRYFLALDDVWNEDQEKWDNLKAVLMVGASGASVLTTTRLEKEIVKKCGGVPLAAKTLGGILCFKREEREWEHVRDSEIWKLPQDERTILPVLRLSYHHLPLDLRQCFAYCAIFPKDTEMEKEKLISLWMAHGFLSSKGNLVLEDVGNEVWNELYLRSFFQEIKVKSGLLKKEGEEQFPVLEEIKIYGCPMFVFPTLSSVKKLEFDKEADATDVPTEGCYKKYSSPTGMEQAPDSRISSRLASSSLFAGFKLI</sequence>
<gene>
    <name evidence="12" type="ORF">H5410_042896</name>
</gene>
<dbReference type="InterPro" id="IPR003591">
    <property type="entry name" value="Leu-rich_rpt_typical-subtyp"/>
</dbReference>
<comment type="caution">
    <text evidence="12">The sequence shown here is derived from an EMBL/GenBank/DDBJ whole genome shotgun (WGS) entry which is preliminary data.</text>
</comment>
<dbReference type="OrthoDB" id="25838at2759"/>
<feature type="domain" description="R13L1/DRL21-like LRR repeat region" evidence="11">
    <location>
        <begin position="604"/>
        <end position="723"/>
    </location>
</feature>
<dbReference type="Gene3D" id="1.10.10.10">
    <property type="entry name" value="Winged helix-like DNA-binding domain superfamily/Winged helix DNA-binding domain"/>
    <property type="match status" value="3"/>
</dbReference>
<feature type="domain" description="NB-ARC" evidence="7">
    <location>
        <begin position="1097"/>
        <end position="1266"/>
    </location>
</feature>
<evidence type="ECO:0000259" key="7">
    <source>
        <dbReference type="Pfam" id="PF00931"/>
    </source>
</evidence>
<feature type="domain" description="Disease resistance R13L4/SHOC-2-like LRR" evidence="10">
    <location>
        <begin position="802"/>
        <end position="919"/>
    </location>
</feature>
<dbReference type="InterPro" id="IPR042197">
    <property type="entry name" value="Apaf_helical"/>
</dbReference>
<dbReference type="InterPro" id="IPR002182">
    <property type="entry name" value="NB-ARC"/>
</dbReference>
<feature type="domain" description="Disease resistance N-terminal" evidence="8">
    <location>
        <begin position="943"/>
        <end position="1025"/>
    </location>
</feature>
<feature type="domain" description="NB-ARC" evidence="7">
    <location>
        <begin position="184"/>
        <end position="294"/>
    </location>
</feature>
<dbReference type="InterPro" id="IPR056789">
    <property type="entry name" value="LRR_R13L1-DRL21"/>
</dbReference>
<keyword evidence="5" id="KW-0611">Plant defense</keyword>
<dbReference type="Pfam" id="PF23559">
    <property type="entry name" value="WHD_DRP"/>
    <property type="match status" value="3"/>
</dbReference>
<evidence type="ECO:0000256" key="2">
    <source>
        <dbReference type="ARBA" id="ARBA00022614"/>
    </source>
</evidence>
<dbReference type="PROSITE" id="PS51450">
    <property type="entry name" value="LRR"/>
    <property type="match status" value="1"/>
</dbReference>
<dbReference type="Pfam" id="PF18052">
    <property type="entry name" value="Rx_N"/>
    <property type="match status" value="3"/>
</dbReference>
<dbReference type="Gene3D" id="3.80.10.10">
    <property type="entry name" value="Ribonuclease Inhibitor"/>
    <property type="match status" value="5"/>
</dbReference>
<name>A0A9J5XZW6_SOLCO</name>
<dbReference type="FunFam" id="1.10.10.10:FF:000322">
    <property type="entry name" value="Probable disease resistance protein At1g63360"/>
    <property type="match status" value="2"/>
</dbReference>
<evidence type="ECO:0000256" key="1">
    <source>
        <dbReference type="ARBA" id="ARBA00008894"/>
    </source>
</evidence>
<dbReference type="Gene3D" id="1.20.5.4130">
    <property type="match status" value="3"/>
</dbReference>
<feature type="domain" description="Disease resistance protein winged helix" evidence="9">
    <location>
        <begin position="379"/>
        <end position="447"/>
    </location>
</feature>
<feature type="domain" description="R13L1/DRL21-like LRR repeat region" evidence="11">
    <location>
        <begin position="1574"/>
        <end position="1698"/>
    </location>
</feature>
<feature type="domain" description="NB-ARC" evidence="7">
    <location>
        <begin position="2148"/>
        <end position="2199"/>
    </location>
</feature>
<reference evidence="12 13" key="1">
    <citation type="submission" date="2020-09" db="EMBL/GenBank/DDBJ databases">
        <title>De no assembly of potato wild relative species, Solanum commersonii.</title>
        <authorList>
            <person name="Cho K."/>
        </authorList>
    </citation>
    <scope>NUCLEOTIDE SEQUENCE [LARGE SCALE GENOMIC DNA]</scope>
    <source>
        <strain evidence="12">LZ3.2</strain>
        <tissue evidence="12">Leaf</tissue>
    </source>
</reference>
<evidence type="ECO:0000259" key="10">
    <source>
        <dbReference type="Pfam" id="PF23598"/>
    </source>
</evidence>
<evidence type="ECO:0000313" key="12">
    <source>
        <dbReference type="EMBL" id="KAG5592382.1"/>
    </source>
</evidence>
<dbReference type="Gene3D" id="1.10.8.430">
    <property type="entry name" value="Helical domain of apoptotic protease-activating factors"/>
    <property type="match status" value="3"/>
</dbReference>
<evidence type="ECO:0000259" key="11">
    <source>
        <dbReference type="Pfam" id="PF25019"/>
    </source>
</evidence>
<dbReference type="CDD" id="cd14798">
    <property type="entry name" value="RX-CC_like"/>
    <property type="match status" value="3"/>
</dbReference>
<keyword evidence="2" id="KW-0433">Leucine-rich repeat</keyword>
<keyword evidence="4" id="KW-0547">Nucleotide-binding</keyword>
<protein>
    <submittedName>
        <fullName evidence="12">Uncharacterized protein</fullName>
    </submittedName>
</protein>
<dbReference type="GO" id="GO:0005524">
    <property type="term" value="F:ATP binding"/>
    <property type="evidence" value="ECO:0007669"/>
    <property type="project" value="UniProtKB-KW"/>
</dbReference>
<dbReference type="InterPro" id="IPR055414">
    <property type="entry name" value="LRR_R13L4/SHOC2-like"/>
</dbReference>
<dbReference type="GO" id="GO:0051607">
    <property type="term" value="P:defense response to virus"/>
    <property type="evidence" value="ECO:0007669"/>
    <property type="project" value="UniProtKB-ARBA"/>
</dbReference>
<dbReference type="PANTHER" id="PTHR36766:SF42">
    <property type="entry name" value="NB-ARC DOMAIN DISEASE RESISTANCE PROTEIN"/>
    <property type="match status" value="1"/>
</dbReference>
<dbReference type="Gene3D" id="3.40.50.300">
    <property type="entry name" value="P-loop containing nucleotide triphosphate hydrolases"/>
    <property type="match status" value="3"/>
</dbReference>
<evidence type="ECO:0000256" key="3">
    <source>
        <dbReference type="ARBA" id="ARBA00022737"/>
    </source>
</evidence>
<proteinExistence type="inferred from homology"/>
<feature type="domain" description="Disease resistance R13L4/SHOC-2-like LRR" evidence="10">
    <location>
        <begin position="1765"/>
        <end position="1932"/>
    </location>
</feature>
<feature type="domain" description="Disease resistance N-terminal" evidence="8">
    <location>
        <begin position="5"/>
        <end position="91"/>
    </location>
</feature>
<dbReference type="InterPro" id="IPR038005">
    <property type="entry name" value="RX-like_CC"/>
</dbReference>
<dbReference type="EMBL" id="JACXVP010000008">
    <property type="protein sequence ID" value="KAG5592382.1"/>
    <property type="molecule type" value="Genomic_DNA"/>
</dbReference>
<dbReference type="PRINTS" id="PR00364">
    <property type="entry name" value="DISEASERSIST"/>
</dbReference>
<evidence type="ECO:0000256" key="5">
    <source>
        <dbReference type="ARBA" id="ARBA00022821"/>
    </source>
</evidence>
<dbReference type="Pfam" id="PF23598">
    <property type="entry name" value="LRR_14"/>
    <property type="match status" value="2"/>
</dbReference>
<dbReference type="InterPro" id="IPR001611">
    <property type="entry name" value="Leu-rich_rpt"/>
</dbReference>
<dbReference type="Proteomes" id="UP000824120">
    <property type="component" value="Chromosome 8"/>
</dbReference>
<dbReference type="SUPFAM" id="SSF52047">
    <property type="entry name" value="RNI-like"/>
    <property type="match status" value="2"/>
</dbReference>
<keyword evidence="6" id="KW-0067">ATP-binding</keyword>
<evidence type="ECO:0000256" key="6">
    <source>
        <dbReference type="ARBA" id="ARBA00022840"/>
    </source>
</evidence>
<dbReference type="InterPro" id="IPR032675">
    <property type="entry name" value="LRR_dom_sf"/>
</dbReference>
<dbReference type="SUPFAM" id="SSF52540">
    <property type="entry name" value="P-loop containing nucleoside triphosphate hydrolases"/>
    <property type="match status" value="3"/>
</dbReference>
<dbReference type="InterPro" id="IPR027417">
    <property type="entry name" value="P-loop_NTPase"/>
</dbReference>
<dbReference type="SUPFAM" id="SSF52058">
    <property type="entry name" value="L domain-like"/>
    <property type="match status" value="2"/>
</dbReference>
<accession>A0A9J5XZW6</accession>
<comment type="similarity">
    <text evidence="1">Belongs to the disease resistance NB-LRR family.</text>
</comment>
<keyword evidence="13" id="KW-1185">Reference proteome</keyword>
<evidence type="ECO:0000256" key="4">
    <source>
        <dbReference type="ARBA" id="ARBA00022741"/>
    </source>
</evidence>
<feature type="domain" description="Disease resistance protein winged helix" evidence="9">
    <location>
        <begin position="2271"/>
        <end position="2322"/>
    </location>
</feature>
<dbReference type="SMART" id="SM00369">
    <property type="entry name" value="LRR_TYP"/>
    <property type="match status" value="5"/>
</dbReference>
<evidence type="ECO:0000313" key="13">
    <source>
        <dbReference type="Proteomes" id="UP000824120"/>
    </source>
</evidence>
<dbReference type="Pfam" id="PF00931">
    <property type="entry name" value="NB-ARC"/>
    <property type="match status" value="3"/>
</dbReference>